<dbReference type="RefSeq" id="WP_044826131.1">
    <property type="nucleotide sequence ID" value="NZ_CP009687.1"/>
</dbReference>
<reference evidence="7 8" key="1">
    <citation type="submission" date="2014-10" db="EMBL/GenBank/DDBJ databases">
        <title>Genome sequence of Clostridium aceticum DSM 1496.</title>
        <authorList>
            <person name="Poehlein A."/>
            <person name="Schiel-Bengelsdorf B."/>
            <person name="Gottschalk G."/>
            <person name="Duerre P."/>
            <person name="Daniel R."/>
        </authorList>
    </citation>
    <scope>NUCLEOTIDE SEQUENCE [LARGE SCALE GENOMIC DNA]</scope>
    <source>
        <strain evidence="7 8">DSM 1496</strain>
    </source>
</reference>
<comment type="similarity">
    <text evidence="2">Belongs to the UPF0718 family.</text>
</comment>
<dbReference type="AlphaFoldDB" id="A0A0D8I746"/>
<keyword evidence="3" id="KW-1003">Cell membrane</keyword>
<protein>
    <submittedName>
        <fullName evidence="7">Putative permease</fullName>
    </submittedName>
</protein>
<evidence type="ECO:0000256" key="1">
    <source>
        <dbReference type="ARBA" id="ARBA00004651"/>
    </source>
</evidence>
<dbReference type="PATRIC" id="fig|84022.5.peg.2047"/>
<keyword evidence="5" id="KW-1133">Transmembrane helix</keyword>
<dbReference type="KEGG" id="cace:CACET_c02990"/>
<evidence type="ECO:0000256" key="3">
    <source>
        <dbReference type="ARBA" id="ARBA00022475"/>
    </source>
</evidence>
<dbReference type="EMBL" id="CP009687">
    <property type="protein sequence ID" value="AKL93815.1"/>
    <property type="molecule type" value="Genomic_DNA"/>
</dbReference>
<keyword evidence="8" id="KW-1185">Reference proteome</keyword>
<evidence type="ECO:0000256" key="5">
    <source>
        <dbReference type="ARBA" id="ARBA00022989"/>
    </source>
</evidence>
<comment type="subcellular location">
    <subcellularLocation>
        <location evidence="1">Cell membrane</location>
        <topology evidence="1">Multi-pass membrane protein</topology>
    </subcellularLocation>
</comment>
<accession>A0A0D8I746</accession>
<dbReference type="OrthoDB" id="9798408at2"/>
<evidence type="ECO:0000256" key="6">
    <source>
        <dbReference type="ARBA" id="ARBA00023136"/>
    </source>
</evidence>
<dbReference type="InterPro" id="IPR005524">
    <property type="entry name" value="DUF318"/>
</dbReference>
<dbReference type="Proteomes" id="UP000035704">
    <property type="component" value="Chromosome"/>
</dbReference>
<evidence type="ECO:0000256" key="2">
    <source>
        <dbReference type="ARBA" id="ARBA00006386"/>
    </source>
</evidence>
<evidence type="ECO:0000313" key="8">
    <source>
        <dbReference type="Proteomes" id="UP000035704"/>
    </source>
</evidence>
<evidence type="ECO:0000256" key="4">
    <source>
        <dbReference type="ARBA" id="ARBA00022692"/>
    </source>
</evidence>
<organism evidence="7 8">
    <name type="scientific">Clostridium aceticum</name>
    <dbReference type="NCBI Taxonomy" id="84022"/>
    <lineage>
        <taxon>Bacteria</taxon>
        <taxon>Bacillati</taxon>
        <taxon>Bacillota</taxon>
        <taxon>Clostridia</taxon>
        <taxon>Eubacteriales</taxon>
        <taxon>Clostridiaceae</taxon>
        <taxon>Clostridium</taxon>
    </lineage>
</organism>
<keyword evidence="4" id="KW-0812">Transmembrane</keyword>
<sequence>MKKLLKRYRFFLGMLGVLALITLLHRSIGVKAIGIATFSFREMAMIVPPVFLLLGLLDVWVPKELMIKYMGEDSGIRGTVLAFLMGSAAAGPLYAAFPAVLILIKKGAGFKNILVFIGAWSTTKIPTLLFEMSALGKTFALTRLLINIPGIIIMAHLLNYFVASKEKENIYKNVKKLEKA</sequence>
<dbReference type="Pfam" id="PF03773">
    <property type="entry name" value="ArsP_1"/>
    <property type="match status" value="1"/>
</dbReference>
<name>A0A0D8I746_9CLOT</name>
<proteinExistence type="inferred from homology"/>
<evidence type="ECO:0000313" key="7">
    <source>
        <dbReference type="EMBL" id="AKL93815.1"/>
    </source>
</evidence>
<dbReference type="GO" id="GO:0005886">
    <property type="term" value="C:plasma membrane"/>
    <property type="evidence" value="ECO:0007669"/>
    <property type="project" value="UniProtKB-SubCell"/>
</dbReference>
<dbReference type="STRING" id="84022.CACET_c02990"/>
<keyword evidence="6" id="KW-0472">Membrane</keyword>
<gene>
    <name evidence="7" type="ORF">CACET_c02990</name>
</gene>